<evidence type="ECO:0000256" key="2">
    <source>
        <dbReference type="ARBA" id="ARBA00006824"/>
    </source>
</evidence>
<name>A0A061S7X7_9CHLO</name>
<dbReference type="GO" id="GO:0016020">
    <property type="term" value="C:membrane"/>
    <property type="evidence" value="ECO:0007669"/>
    <property type="project" value="UniProtKB-SubCell"/>
</dbReference>
<evidence type="ECO:0000256" key="3">
    <source>
        <dbReference type="ARBA" id="ARBA00022692"/>
    </source>
</evidence>
<comment type="subcellular location">
    <subcellularLocation>
        <location evidence="1">Membrane</location>
        <topology evidence="1">Multi-pass membrane protein</topology>
    </subcellularLocation>
</comment>
<keyword evidence="4 6" id="KW-1133">Transmembrane helix</keyword>
<gene>
    <name evidence="7" type="ORF">TSPGSL018_8297</name>
</gene>
<dbReference type="InterPro" id="IPR007248">
    <property type="entry name" value="Mpv17_PMP22"/>
</dbReference>
<feature type="transmembrane region" description="Helical" evidence="6">
    <location>
        <begin position="163"/>
        <end position="181"/>
    </location>
</feature>
<evidence type="ECO:0000256" key="4">
    <source>
        <dbReference type="ARBA" id="ARBA00022989"/>
    </source>
</evidence>
<dbReference type="PANTHER" id="PTHR11266">
    <property type="entry name" value="PEROXISOMAL MEMBRANE PROTEIN 2, PXMP2 MPV17"/>
    <property type="match status" value="1"/>
</dbReference>
<sequence length="308" mass="33653">MAVALLARVIFEVSGLDIVLHASDFVVAGLVSALTFIASDAVSQLFVHDGVRLDYFQLIRVGIFGFALKGPLQSAYYCFVEAMWPGRGCLLQVFGKILLDLLFFSPLVNVLFLFCLPLLEGRPLKAATKNVETQILAIQRAAMKFWLLAHILNYTVVPPSHRVLYVNCMGFLWTVILCCVAQHSASRNASKSGSKGCASSSCKLSPSPRPLKLKAAGRSCSEFSAVSDHEAFQQAIEQCLQGEFAGSGQTANHRQLSFNKVDRWSEMDLDVVVDMPCDDSALSRGISLGRAKRLSLPQSFSARVVKDS</sequence>
<dbReference type="EMBL" id="GBEZ01003898">
    <property type="protein sequence ID" value="JAC81272.1"/>
    <property type="molecule type" value="Transcribed_RNA"/>
</dbReference>
<keyword evidence="5 6" id="KW-0472">Membrane</keyword>
<evidence type="ECO:0000256" key="6">
    <source>
        <dbReference type="RuleBase" id="RU363053"/>
    </source>
</evidence>
<evidence type="ECO:0000256" key="1">
    <source>
        <dbReference type="ARBA" id="ARBA00004141"/>
    </source>
</evidence>
<organism evidence="7">
    <name type="scientific">Tetraselmis sp. GSL018</name>
    <dbReference type="NCBI Taxonomy" id="582737"/>
    <lineage>
        <taxon>Eukaryota</taxon>
        <taxon>Viridiplantae</taxon>
        <taxon>Chlorophyta</taxon>
        <taxon>core chlorophytes</taxon>
        <taxon>Chlorodendrophyceae</taxon>
        <taxon>Chlorodendrales</taxon>
        <taxon>Chlorodendraceae</taxon>
        <taxon>Tetraselmis</taxon>
    </lineage>
</organism>
<proteinExistence type="inferred from homology"/>
<protein>
    <submittedName>
        <fullName evidence="7">Peroxisomal membrane protein</fullName>
    </submittedName>
</protein>
<accession>A0A061S7X7</accession>
<dbReference type="GO" id="GO:0005737">
    <property type="term" value="C:cytoplasm"/>
    <property type="evidence" value="ECO:0007669"/>
    <property type="project" value="TreeGrafter"/>
</dbReference>
<feature type="transmembrane region" description="Helical" evidence="6">
    <location>
        <begin position="97"/>
        <end position="120"/>
    </location>
</feature>
<comment type="similarity">
    <text evidence="2 6">Belongs to the peroxisomal membrane protein PXMP2/4 family.</text>
</comment>
<dbReference type="AlphaFoldDB" id="A0A061S7X7"/>
<feature type="transmembrane region" description="Helical" evidence="6">
    <location>
        <begin position="25"/>
        <end position="46"/>
    </location>
</feature>
<feature type="transmembrane region" description="Helical" evidence="6">
    <location>
        <begin position="58"/>
        <end position="77"/>
    </location>
</feature>
<evidence type="ECO:0000256" key="5">
    <source>
        <dbReference type="ARBA" id="ARBA00023136"/>
    </source>
</evidence>
<keyword evidence="3 6" id="KW-0812">Transmembrane</keyword>
<evidence type="ECO:0000313" key="7">
    <source>
        <dbReference type="EMBL" id="JAC81272.1"/>
    </source>
</evidence>
<dbReference type="Pfam" id="PF04117">
    <property type="entry name" value="Mpv17_PMP22"/>
    <property type="match status" value="1"/>
</dbReference>
<reference evidence="7" key="1">
    <citation type="submission" date="2014-05" db="EMBL/GenBank/DDBJ databases">
        <title>The transcriptome of the halophilic microalga Tetraselmis sp. GSL018 isolated from the Great Salt Lake, Utah.</title>
        <authorList>
            <person name="Jinkerson R.E."/>
            <person name="D'Adamo S."/>
            <person name="Posewitz M.C."/>
        </authorList>
    </citation>
    <scope>NUCLEOTIDE SEQUENCE</scope>
    <source>
        <strain evidence="7">GSL018</strain>
    </source>
</reference>